<dbReference type="EMBL" id="CH991579">
    <property type="protein sequence ID" value="EDQ84962.1"/>
    <property type="molecule type" value="Genomic_DNA"/>
</dbReference>
<feature type="repeat" description="WD" evidence="7">
    <location>
        <begin position="100"/>
        <end position="141"/>
    </location>
</feature>
<dbReference type="GO" id="GO:0003723">
    <property type="term" value="F:RNA binding"/>
    <property type="evidence" value="ECO:0000318"/>
    <property type="project" value="GO_Central"/>
</dbReference>
<sequence>MAANKTLRAVPLTCSGHTRPVMEIAFSDMTDEGYFLASACKDFKPMLRRGETGDWVGTFEGHSGAVWGVAINHDASLVATAAADFTAKVFDAVTGAMLLELSHPHIVKSVAFNHDSTLLATGCNDGHIRIMTLARSNTSLAAINEESFKLHKSLIRKVLFVGENSEYIVERPSPSPCRGDDLLLDFPALFARLILPASAKLMPLHTPALSAALVPALDRLVWVGEANLVVECTADGTVQHQHKAHFGTIHCVRFSPDHQLFATCAEDSTIRLWPTFVGNNYGLWQYQQ</sequence>
<gene>
    <name evidence="8" type="ORF">MONBRDRAFT_29797</name>
</gene>
<dbReference type="InterPro" id="IPR001680">
    <property type="entry name" value="WD40_rpt"/>
</dbReference>
<dbReference type="STRING" id="81824.A9VC54"/>
<reference evidence="8 9" key="1">
    <citation type="journal article" date="2008" name="Nature">
        <title>The genome of the choanoflagellate Monosiga brevicollis and the origin of metazoans.</title>
        <authorList>
            <consortium name="JGI Sequencing"/>
            <person name="King N."/>
            <person name="Westbrook M.J."/>
            <person name="Young S.L."/>
            <person name="Kuo A."/>
            <person name="Abedin M."/>
            <person name="Chapman J."/>
            <person name="Fairclough S."/>
            <person name="Hellsten U."/>
            <person name="Isogai Y."/>
            <person name="Letunic I."/>
            <person name="Marr M."/>
            <person name="Pincus D."/>
            <person name="Putnam N."/>
            <person name="Rokas A."/>
            <person name="Wright K.J."/>
            <person name="Zuzow R."/>
            <person name="Dirks W."/>
            <person name="Good M."/>
            <person name="Goodstein D."/>
            <person name="Lemons D."/>
            <person name="Li W."/>
            <person name="Lyons J.B."/>
            <person name="Morris A."/>
            <person name="Nichols S."/>
            <person name="Richter D.J."/>
            <person name="Salamov A."/>
            <person name="Bork P."/>
            <person name="Lim W.A."/>
            <person name="Manning G."/>
            <person name="Miller W.T."/>
            <person name="McGinnis W."/>
            <person name="Shapiro H."/>
            <person name="Tjian R."/>
            <person name="Grigoriev I.V."/>
            <person name="Rokhsar D."/>
        </authorList>
    </citation>
    <scope>NUCLEOTIDE SEQUENCE [LARGE SCALE GENOMIC DNA]</scope>
    <source>
        <strain evidence="9">MX1 / ATCC 50154</strain>
    </source>
</reference>
<dbReference type="Proteomes" id="UP000001357">
    <property type="component" value="Unassembled WGS sequence"/>
</dbReference>
<comment type="similarity">
    <text evidence="5">Belongs to the WD repeat STRAP family.</text>
</comment>
<dbReference type="InParanoid" id="A9VC54"/>
<evidence type="ECO:0000256" key="4">
    <source>
        <dbReference type="ARBA" id="ARBA00023187"/>
    </source>
</evidence>
<dbReference type="KEGG" id="mbr:MONBRDRAFT_29797"/>
<keyword evidence="1 7" id="KW-0853">WD repeat</keyword>
<organism evidence="8 9">
    <name type="scientific">Monosiga brevicollis</name>
    <name type="common">Choanoflagellate</name>
    <dbReference type="NCBI Taxonomy" id="81824"/>
    <lineage>
        <taxon>Eukaryota</taxon>
        <taxon>Choanoflagellata</taxon>
        <taxon>Craspedida</taxon>
        <taxon>Salpingoecidae</taxon>
        <taxon>Monosiga</taxon>
    </lineage>
</organism>
<dbReference type="GO" id="GO:0000387">
    <property type="term" value="P:spliceosomal snRNP assembly"/>
    <property type="evidence" value="ECO:0000318"/>
    <property type="project" value="GO_Central"/>
</dbReference>
<dbReference type="Pfam" id="PF00400">
    <property type="entry name" value="WD40"/>
    <property type="match status" value="3"/>
</dbReference>
<evidence type="ECO:0000256" key="3">
    <source>
        <dbReference type="ARBA" id="ARBA00022737"/>
    </source>
</evidence>
<dbReference type="PROSITE" id="PS50294">
    <property type="entry name" value="WD_REPEATS_REGION"/>
    <property type="match status" value="1"/>
</dbReference>
<dbReference type="Gene3D" id="2.130.10.10">
    <property type="entry name" value="YVTN repeat-like/Quinoprotein amine dehydrogenase"/>
    <property type="match status" value="2"/>
</dbReference>
<dbReference type="RefSeq" id="XP_001750303.1">
    <property type="nucleotide sequence ID" value="XM_001750251.1"/>
</dbReference>
<dbReference type="FunCoup" id="A9VC54">
    <property type="interactions" value="1080"/>
</dbReference>
<evidence type="ECO:0000313" key="9">
    <source>
        <dbReference type="Proteomes" id="UP000001357"/>
    </source>
</evidence>
<evidence type="ECO:0000256" key="6">
    <source>
        <dbReference type="ARBA" id="ARBA00040390"/>
    </source>
</evidence>
<keyword evidence="3" id="KW-0677">Repeat</keyword>
<accession>A9VC54</accession>
<dbReference type="PANTHER" id="PTHR19877:SF13">
    <property type="entry name" value="SERINE-THREONINE KINASE RECEPTOR-ASSOCIATED PROTEIN"/>
    <property type="match status" value="1"/>
</dbReference>
<feature type="repeat" description="WD" evidence="7">
    <location>
        <begin position="242"/>
        <end position="273"/>
    </location>
</feature>
<evidence type="ECO:0000256" key="5">
    <source>
        <dbReference type="ARBA" id="ARBA00038394"/>
    </source>
</evidence>
<dbReference type="SUPFAM" id="SSF50978">
    <property type="entry name" value="WD40 repeat-like"/>
    <property type="match status" value="1"/>
</dbReference>
<dbReference type="AlphaFoldDB" id="A9VC54"/>
<keyword evidence="4" id="KW-0508">mRNA splicing</keyword>
<dbReference type="SMART" id="SM00320">
    <property type="entry name" value="WD40"/>
    <property type="match status" value="4"/>
</dbReference>
<dbReference type="eggNOG" id="KOG0278">
    <property type="taxonomic scope" value="Eukaryota"/>
</dbReference>
<keyword evidence="2" id="KW-0507">mRNA processing</keyword>
<dbReference type="GO" id="GO:0032797">
    <property type="term" value="C:SMN complex"/>
    <property type="evidence" value="ECO:0000318"/>
    <property type="project" value="GO_Central"/>
</dbReference>
<evidence type="ECO:0000313" key="8">
    <source>
        <dbReference type="EMBL" id="EDQ84962.1"/>
    </source>
</evidence>
<dbReference type="InterPro" id="IPR036322">
    <property type="entry name" value="WD40_repeat_dom_sf"/>
</dbReference>
<evidence type="ECO:0000256" key="2">
    <source>
        <dbReference type="ARBA" id="ARBA00022664"/>
    </source>
</evidence>
<dbReference type="PANTHER" id="PTHR19877">
    <property type="entry name" value="EUKARYOTIC TRANSLATION INITIATION FACTOR 3 SUBUNIT I"/>
    <property type="match status" value="1"/>
</dbReference>
<dbReference type="GeneID" id="5895523"/>
<evidence type="ECO:0000256" key="7">
    <source>
        <dbReference type="PROSITE-ProRule" id="PRU00221"/>
    </source>
</evidence>
<protein>
    <recommendedName>
        <fullName evidence="6">Serine-threonine kinase receptor-associated protein</fullName>
    </recommendedName>
</protein>
<name>A9VC54_MONBE</name>
<dbReference type="PROSITE" id="PS50082">
    <property type="entry name" value="WD_REPEATS_2"/>
    <property type="match status" value="3"/>
</dbReference>
<proteinExistence type="inferred from homology"/>
<evidence type="ECO:0000256" key="1">
    <source>
        <dbReference type="ARBA" id="ARBA00022574"/>
    </source>
</evidence>
<dbReference type="InterPro" id="IPR015943">
    <property type="entry name" value="WD40/YVTN_repeat-like_dom_sf"/>
</dbReference>
<keyword evidence="9" id="KW-1185">Reference proteome</keyword>
<feature type="repeat" description="WD" evidence="7">
    <location>
        <begin position="59"/>
        <end position="100"/>
    </location>
</feature>